<dbReference type="PANTHER" id="PTHR21716">
    <property type="entry name" value="TRANSMEMBRANE PROTEIN"/>
    <property type="match status" value="1"/>
</dbReference>
<evidence type="ECO:0000313" key="9">
    <source>
        <dbReference type="EMBL" id="MSU08405.1"/>
    </source>
</evidence>
<dbReference type="Pfam" id="PF01594">
    <property type="entry name" value="AI-2E_transport"/>
    <property type="match status" value="1"/>
</dbReference>
<keyword evidence="10" id="KW-1185">Reference proteome</keyword>
<proteinExistence type="inferred from homology"/>
<organism evidence="9 10">
    <name type="scientific">Anaerovibrio slackiae</name>
    <dbReference type="NCBI Taxonomy" id="2652309"/>
    <lineage>
        <taxon>Bacteria</taxon>
        <taxon>Bacillati</taxon>
        <taxon>Bacillota</taxon>
        <taxon>Negativicutes</taxon>
        <taxon>Selenomonadales</taxon>
        <taxon>Selenomonadaceae</taxon>
        <taxon>Anaerovibrio</taxon>
    </lineage>
</organism>
<feature type="transmembrane region" description="Helical" evidence="8">
    <location>
        <begin position="136"/>
        <end position="160"/>
    </location>
</feature>
<dbReference type="GO" id="GO:0055085">
    <property type="term" value="P:transmembrane transport"/>
    <property type="evidence" value="ECO:0007669"/>
    <property type="project" value="TreeGrafter"/>
</dbReference>
<feature type="transmembrane region" description="Helical" evidence="8">
    <location>
        <begin position="246"/>
        <end position="270"/>
    </location>
</feature>
<feature type="transmembrane region" description="Helical" evidence="8">
    <location>
        <begin position="196"/>
        <end position="215"/>
    </location>
</feature>
<evidence type="ECO:0000256" key="2">
    <source>
        <dbReference type="ARBA" id="ARBA00009773"/>
    </source>
</evidence>
<dbReference type="GO" id="GO:0005886">
    <property type="term" value="C:plasma membrane"/>
    <property type="evidence" value="ECO:0007669"/>
    <property type="project" value="UniProtKB-SubCell"/>
</dbReference>
<sequence length="334" mass="36907">MPMWENHKTSIIIGAAIIALLLAFWYMQAFAFVFFLSILLTLLLLDPVDKLSLKMPRGLASLLVLGGFLVIFLGLITIVSSNFIPTLSRFTDELPTLATNIQQLNGLTETGLFQKGVDEAWAELTAISTKAIKSSLLIAFSLFNKLIDFVIILFLTFYLLMDGDKIKLYVAHLFPDKDKKRIVSLLDEILLALRTYIRSQLVICFITGFIVYGYFTIMDLPYASVFAVASALSEFIPVLGPTVASGFGILMTAIHTPGLTIQTAVFYLIMTQINHNLVYPAIVGKSLHLHPVAVILGIILGGELLDAAGMFLAVPFMVVIKHVIEDINEHSHLM</sequence>
<feature type="transmembrane region" description="Helical" evidence="8">
    <location>
        <begin position="12"/>
        <end position="45"/>
    </location>
</feature>
<dbReference type="EMBL" id="VUNR01000007">
    <property type="protein sequence ID" value="MSU08405.1"/>
    <property type="molecule type" value="Genomic_DNA"/>
</dbReference>
<comment type="subcellular location">
    <subcellularLocation>
        <location evidence="1">Cell membrane</location>
        <topology evidence="1">Multi-pass membrane protein</topology>
    </subcellularLocation>
</comment>
<dbReference type="PANTHER" id="PTHR21716:SF53">
    <property type="entry name" value="PERMEASE PERM-RELATED"/>
    <property type="match status" value="1"/>
</dbReference>
<dbReference type="InterPro" id="IPR002549">
    <property type="entry name" value="AI-2E-like"/>
</dbReference>
<reference evidence="9 10" key="1">
    <citation type="submission" date="2019-08" db="EMBL/GenBank/DDBJ databases">
        <title>In-depth cultivation of the pig gut microbiome towards novel bacterial diversity and tailored functional studies.</title>
        <authorList>
            <person name="Wylensek D."/>
            <person name="Hitch T.C.A."/>
            <person name="Clavel T."/>
        </authorList>
    </citation>
    <scope>NUCLEOTIDE SEQUENCE [LARGE SCALE GENOMIC DNA]</scope>
    <source>
        <strain evidence="9 10">WCA-693-APC-5D-A</strain>
    </source>
</reference>
<comment type="similarity">
    <text evidence="2">Belongs to the autoinducer-2 exporter (AI-2E) (TC 2.A.86) family.</text>
</comment>
<evidence type="ECO:0000256" key="7">
    <source>
        <dbReference type="ARBA" id="ARBA00023136"/>
    </source>
</evidence>
<feature type="transmembrane region" description="Helical" evidence="8">
    <location>
        <begin position="222"/>
        <end position="240"/>
    </location>
</feature>
<evidence type="ECO:0000256" key="4">
    <source>
        <dbReference type="ARBA" id="ARBA00022475"/>
    </source>
</evidence>
<accession>A0A6I2UEX8</accession>
<gene>
    <name evidence="9" type="ORF">FYJ84_05325</name>
</gene>
<dbReference type="AlphaFoldDB" id="A0A6I2UEX8"/>
<evidence type="ECO:0000256" key="1">
    <source>
        <dbReference type="ARBA" id="ARBA00004651"/>
    </source>
</evidence>
<keyword evidence="4" id="KW-1003">Cell membrane</keyword>
<feature type="transmembrane region" description="Helical" evidence="8">
    <location>
        <begin position="57"/>
        <end position="79"/>
    </location>
</feature>
<keyword evidence="5 8" id="KW-0812">Transmembrane</keyword>
<evidence type="ECO:0000313" key="10">
    <source>
        <dbReference type="Proteomes" id="UP000433181"/>
    </source>
</evidence>
<evidence type="ECO:0000256" key="5">
    <source>
        <dbReference type="ARBA" id="ARBA00022692"/>
    </source>
</evidence>
<evidence type="ECO:0000256" key="6">
    <source>
        <dbReference type="ARBA" id="ARBA00022989"/>
    </source>
</evidence>
<keyword evidence="7 8" id="KW-0472">Membrane</keyword>
<protein>
    <submittedName>
        <fullName evidence="9">AI-2E family transporter</fullName>
    </submittedName>
</protein>
<comment type="caution">
    <text evidence="9">The sequence shown here is derived from an EMBL/GenBank/DDBJ whole genome shotgun (WGS) entry which is preliminary data.</text>
</comment>
<dbReference type="Proteomes" id="UP000433181">
    <property type="component" value="Unassembled WGS sequence"/>
</dbReference>
<keyword evidence="3" id="KW-0813">Transport</keyword>
<evidence type="ECO:0000256" key="3">
    <source>
        <dbReference type="ARBA" id="ARBA00022448"/>
    </source>
</evidence>
<name>A0A6I2UEX8_9FIRM</name>
<keyword evidence="6 8" id="KW-1133">Transmembrane helix</keyword>
<evidence type="ECO:0000256" key="8">
    <source>
        <dbReference type="SAM" id="Phobius"/>
    </source>
</evidence>